<gene>
    <name evidence="3" type="ORF">GCM10009539_47130</name>
</gene>
<evidence type="ECO:0000256" key="1">
    <source>
        <dbReference type="SAM" id="MobiDB-lite"/>
    </source>
</evidence>
<reference evidence="4" key="1">
    <citation type="journal article" date="2019" name="Int. J. Syst. Evol. Microbiol.">
        <title>The Global Catalogue of Microorganisms (GCM) 10K type strain sequencing project: providing services to taxonomists for standard genome sequencing and annotation.</title>
        <authorList>
            <consortium name="The Broad Institute Genomics Platform"/>
            <consortium name="The Broad Institute Genome Sequencing Center for Infectious Disease"/>
            <person name="Wu L."/>
            <person name="Ma J."/>
        </authorList>
    </citation>
    <scope>NUCLEOTIDE SEQUENCE [LARGE SCALE GENOMIC DNA]</scope>
    <source>
        <strain evidence="4">JCM 10425</strain>
    </source>
</reference>
<evidence type="ECO:0000256" key="2">
    <source>
        <dbReference type="SAM" id="SignalP"/>
    </source>
</evidence>
<dbReference type="EMBL" id="BAAAGX010000018">
    <property type="protein sequence ID" value="GAA0256444.1"/>
    <property type="molecule type" value="Genomic_DNA"/>
</dbReference>
<feature type="compositionally biased region" description="Basic residues" evidence="1">
    <location>
        <begin position="65"/>
        <end position="86"/>
    </location>
</feature>
<evidence type="ECO:0008006" key="5">
    <source>
        <dbReference type="Google" id="ProtNLM"/>
    </source>
</evidence>
<feature type="compositionally biased region" description="Basic and acidic residues" evidence="1">
    <location>
        <begin position="43"/>
        <end position="64"/>
    </location>
</feature>
<evidence type="ECO:0000313" key="3">
    <source>
        <dbReference type="EMBL" id="GAA0256444.1"/>
    </source>
</evidence>
<name>A0ABP3E999_9ACTN</name>
<protein>
    <recommendedName>
        <fullName evidence="5">Secreted protein</fullName>
    </recommendedName>
</protein>
<feature type="chain" id="PRO_5045553890" description="Secreted protein" evidence="2">
    <location>
        <begin position="25"/>
        <end position="135"/>
    </location>
</feature>
<evidence type="ECO:0000313" key="4">
    <source>
        <dbReference type="Proteomes" id="UP001500967"/>
    </source>
</evidence>
<sequence length="135" mass="15854">MRDRTKRFAVAVAGLAIAAGTVLASAPAADAATVTGRTTATAAHDRDDHRWGRDDDDRRWGRSHGEHRRHWKKHWKKRSHWEGRRHHRHRHQWRNHGHYGSYHEAYLIGQRYRGSSWESFRCERSGGAWVLRVYA</sequence>
<proteinExistence type="predicted"/>
<keyword evidence="2" id="KW-0732">Signal</keyword>
<organism evidence="3 4">
    <name type="scientific">Cryptosporangium japonicum</name>
    <dbReference type="NCBI Taxonomy" id="80872"/>
    <lineage>
        <taxon>Bacteria</taxon>
        <taxon>Bacillati</taxon>
        <taxon>Actinomycetota</taxon>
        <taxon>Actinomycetes</taxon>
        <taxon>Cryptosporangiales</taxon>
        <taxon>Cryptosporangiaceae</taxon>
        <taxon>Cryptosporangium</taxon>
    </lineage>
</organism>
<accession>A0ABP3E999</accession>
<keyword evidence="4" id="KW-1185">Reference proteome</keyword>
<dbReference type="RefSeq" id="WP_344651070.1">
    <property type="nucleotide sequence ID" value="NZ_BAAAGX010000018.1"/>
</dbReference>
<feature type="signal peptide" evidence="2">
    <location>
        <begin position="1"/>
        <end position="24"/>
    </location>
</feature>
<comment type="caution">
    <text evidence="3">The sequence shown here is derived from an EMBL/GenBank/DDBJ whole genome shotgun (WGS) entry which is preliminary data.</text>
</comment>
<feature type="region of interest" description="Disordered" evidence="1">
    <location>
        <begin position="35"/>
        <end position="86"/>
    </location>
</feature>
<dbReference type="Proteomes" id="UP001500967">
    <property type="component" value="Unassembled WGS sequence"/>
</dbReference>